<proteinExistence type="inferred from homology"/>
<keyword evidence="3" id="KW-0813">Transport</keyword>
<dbReference type="SUPFAM" id="SSF50044">
    <property type="entry name" value="SH3-domain"/>
    <property type="match status" value="1"/>
</dbReference>
<evidence type="ECO:0000256" key="10">
    <source>
        <dbReference type="ARBA" id="ARBA00029693"/>
    </source>
</evidence>
<dbReference type="OrthoDB" id="10037838at2759"/>
<evidence type="ECO:0000259" key="15">
    <source>
        <dbReference type="PROSITE" id="PS50002"/>
    </source>
</evidence>
<evidence type="ECO:0000313" key="16">
    <source>
        <dbReference type="EMBL" id="RCK66066.1"/>
    </source>
</evidence>
<dbReference type="PROSITE" id="PS50002">
    <property type="entry name" value="SH3"/>
    <property type="match status" value="1"/>
</dbReference>
<dbReference type="GO" id="GO:0016560">
    <property type="term" value="P:protein import into peroxisome matrix, docking"/>
    <property type="evidence" value="ECO:0007669"/>
    <property type="project" value="InterPro"/>
</dbReference>
<dbReference type="InterPro" id="IPR007223">
    <property type="entry name" value="Peroxin-13_N"/>
</dbReference>
<evidence type="ECO:0000256" key="2">
    <source>
        <dbReference type="ARBA" id="ARBA00022443"/>
    </source>
</evidence>
<evidence type="ECO:0000256" key="4">
    <source>
        <dbReference type="ARBA" id="ARBA00022692"/>
    </source>
</evidence>
<keyword evidence="5" id="KW-0653">Protein transport</keyword>
<gene>
    <name evidence="16" type="primary">PEX13</name>
    <name evidence="16" type="ORF">Cantr_01825</name>
</gene>
<dbReference type="GO" id="GO:1990429">
    <property type="term" value="C:peroxisomal importomer complex"/>
    <property type="evidence" value="ECO:0007669"/>
    <property type="project" value="TreeGrafter"/>
</dbReference>
<feature type="compositionally biased region" description="Polar residues" evidence="14">
    <location>
        <begin position="14"/>
        <end position="28"/>
    </location>
</feature>
<evidence type="ECO:0000256" key="14">
    <source>
        <dbReference type="SAM" id="MobiDB-lite"/>
    </source>
</evidence>
<dbReference type="Pfam" id="PF00018">
    <property type="entry name" value="SH3_1"/>
    <property type="match status" value="1"/>
</dbReference>
<evidence type="ECO:0000256" key="1">
    <source>
        <dbReference type="ARBA" id="ARBA00006033"/>
    </source>
</evidence>
<sequence>MTSQIRTKPWEVSQGKSAASTVPISDSMSSTASAPAVSTTASSSTAPATTTTSSSSTSVAPSIPDRPTNLISDYNTVSESPYGGGYSANRGYGGYGGGYGSSMLGGGYGSSYSPYGSSMYGGGYGSFGGGYGGYGGYGSSFGGMYPSIGAGLYQVIDAINMIDQTFFALTNVAEQFRHMGNVLTSLLGIYALKDFIKRMLKKILGIKTKFNIQEFQKFQALDNKNANKSRFRIWPILVFIGLPLLISKLISGLQKQHQEQIAQQQQAQQQAQQLPHSAASPASVQFAKALYEFTPENTQIEIPLEVGEIIAILEDKGGWSRIRKRKGEMGWVPTNYLEIIKRNANV</sequence>
<keyword evidence="17" id="KW-1185">Reference proteome</keyword>
<dbReference type="GO" id="GO:0005778">
    <property type="term" value="C:peroxisomal membrane"/>
    <property type="evidence" value="ECO:0007669"/>
    <property type="project" value="UniProtKB-SubCell"/>
</dbReference>
<evidence type="ECO:0000256" key="9">
    <source>
        <dbReference type="ARBA" id="ARBA00023140"/>
    </source>
</evidence>
<dbReference type="Gene3D" id="2.30.30.40">
    <property type="entry name" value="SH3 Domains"/>
    <property type="match status" value="1"/>
</dbReference>
<organism evidence="16 17">
    <name type="scientific">Candida viswanathii</name>
    <dbReference type="NCBI Taxonomy" id="5486"/>
    <lineage>
        <taxon>Eukaryota</taxon>
        <taxon>Fungi</taxon>
        <taxon>Dikarya</taxon>
        <taxon>Ascomycota</taxon>
        <taxon>Saccharomycotina</taxon>
        <taxon>Pichiomycetes</taxon>
        <taxon>Debaryomycetaceae</taxon>
        <taxon>Candida/Lodderomyces clade</taxon>
        <taxon>Candida</taxon>
    </lineage>
</organism>
<dbReference type="EMBL" id="QLNQ01000018">
    <property type="protein sequence ID" value="RCK66066.1"/>
    <property type="molecule type" value="Genomic_DNA"/>
</dbReference>
<feature type="region of interest" description="Disordered" evidence="14">
    <location>
        <begin position="1"/>
        <end position="75"/>
    </location>
</feature>
<keyword evidence="9" id="KW-0576">Peroxisome</keyword>
<dbReference type="InterPro" id="IPR001452">
    <property type="entry name" value="SH3_domain"/>
</dbReference>
<keyword evidence="4" id="KW-0812">Transmembrane</keyword>
<keyword evidence="6" id="KW-1133">Transmembrane helix</keyword>
<dbReference type="InterPro" id="IPR035463">
    <property type="entry name" value="Pex13"/>
</dbReference>
<evidence type="ECO:0000256" key="11">
    <source>
        <dbReference type="ARBA" id="ARBA00034535"/>
    </source>
</evidence>
<comment type="subcellular location">
    <subcellularLocation>
        <location evidence="12">Peroxisome membrane</location>
    </subcellularLocation>
</comment>
<keyword evidence="8" id="KW-0472">Membrane</keyword>
<dbReference type="AlphaFoldDB" id="A0A367YJK0"/>
<dbReference type="InterPro" id="IPR036028">
    <property type="entry name" value="SH3-like_dom_sf"/>
</dbReference>
<evidence type="ECO:0000256" key="13">
    <source>
        <dbReference type="PROSITE-ProRule" id="PRU00192"/>
    </source>
</evidence>
<keyword evidence="7" id="KW-0811">Translocation</keyword>
<protein>
    <recommendedName>
        <fullName evidence="11">Peroxisomal membrane protein PEX13</fullName>
    </recommendedName>
    <alternativeName>
        <fullName evidence="10">Peroxin-13</fullName>
    </alternativeName>
</protein>
<dbReference type="PANTHER" id="PTHR19332:SF1">
    <property type="entry name" value="PEROXISOMAL MEMBRANE PROTEIN PEX13"/>
    <property type="match status" value="1"/>
</dbReference>
<dbReference type="GO" id="GO:0030447">
    <property type="term" value="P:filamentous growth"/>
    <property type="evidence" value="ECO:0007669"/>
    <property type="project" value="UniProtKB-ARBA"/>
</dbReference>
<reference evidence="16 17" key="1">
    <citation type="submission" date="2018-06" db="EMBL/GenBank/DDBJ databases">
        <title>Whole genome sequencing of Candida tropicalis (genome annotated by CSBL at Korea University).</title>
        <authorList>
            <person name="Ahn J."/>
        </authorList>
    </citation>
    <scope>NUCLEOTIDE SEQUENCE [LARGE SCALE GENOMIC DNA]</scope>
    <source>
        <strain evidence="16 17">ATCC 20962</strain>
    </source>
</reference>
<feature type="domain" description="SH3" evidence="15">
    <location>
        <begin position="282"/>
        <end position="342"/>
    </location>
</feature>
<feature type="compositionally biased region" description="Low complexity" evidence="14">
    <location>
        <begin position="29"/>
        <end position="62"/>
    </location>
</feature>
<evidence type="ECO:0000256" key="5">
    <source>
        <dbReference type="ARBA" id="ARBA00022927"/>
    </source>
</evidence>
<evidence type="ECO:0000313" key="17">
    <source>
        <dbReference type="Proteomes" id="UP000253472"/>
    </source>
</evidence>
<dbReference type="SMART" id="SM00326">
    <property type="entry name" value="SH3"/>
    <property type="match status" value="1"/>
</dbReference>
<keyword evidence="2 13" id="KW-0728">SH3 domain</keyword>
<evidence type="ECO:0000256" key="8">
    <source>
        <dbReference type="ARBA" id="ARBA00023136"/>
    </source>
</evidence>
<comment type="caution">
    <text evidence="16">The sequence shown here is derived from an EMBL/GenBank/DDBJ whole genome shotgun (WGS) entry which is preliminary data.</text>
</comment>
<evidence type="ECO:0000256" key="7">
    <source>
        <dbReference type="ARBA" id="ARBA00023010"/>
    </source>
</evidence>
<dbReference type="STRING" id="5486.A0A367YJK0"/>
<dbReference type="Pfam" id="PF04088">
    <property type="entry name" value="Peroxin-13_N"/>
    <property type="match status" value="1"/>
</dbReference>
<evidence type="ECO:0000256" key="6">
    <source>
        <dbReference type="ARBA" id="ARBA00022989"/>
    </source>
</evidence>
<comment type="similarity">
    <text evidence="1">Belongs to the peroxin-13 family.</text>
</comment>
<dbReference type="PANTHER" id="PTHR19332">
    <property type="entry name" value="PEROXISOMAL MEMBRANE PROTEIN PEX13"/>
    <property type="match status" value="1"/>
</dbReference>
<dbReference type="Proteomes" id="UP000253472">
    <property type="component" value="Unassembled WGS sequence"/>
</dbReference>
<name>A0A367YJK0_9ASCO</name>
<accession>A0A367YJK0</accession>
<evidence type="ECO:0000256" key="3">
    <source>
        <dbReference type="ARBA" id="ARBA00022448"/>
    </source>
</evidence>
<evidence type="ECO:0000256" key="12">
    <source>
        <dbReference type="ARBA" id="ARBA00046271"/>
    </source>
</evidence>